<organism evidence="1 2">
    <name type="scientific">Rhizoclosmatium globosum</name>
    <dbReference type="NCBI Taxonomy" id="329046"/>
    <lineage>
        <taxon>Eukaryota</taxon>
        <taxon>Fungi</taxon>
        <taxon>Fungi incertae sedis</taxon>
        <taxon>Chytridiomycota</taxon>
        <taxon>Chytridiomycota incertae sedis</taxon>
        <taxon>Chytridiomycetes</taxon>
        <taxon>Chytridiales</taxon>
        <taxon>Chytriomycetaceae</taxon>
        <taxon>Rhizoclosmatium</taxon>
    </lineage>
</organism>
<protein>
    <submittedName>
        <fullName evidence="1">Uncharacterized protein</fullName>
    </submittedName>
</protein>
<accession>A0A1Y2C648</accession>
<comment type="caution">
    <text evidence="1">The sequence shown here is derived from an EMBL/GenBank/DDBJ whole genome shotgun (WGS) entry which is preliminary data.</text>
</comment>
<dbReference type="EMBL" id="MCGO01000028">
    <property type="protein sequence ID" value="ORY42509.1"/>
    <property type="molecule type" value="Genomic_DNA"/>
</dbReference>
<keyword evidence="2" id="KW-1185">Reference proteome</keyword>
<dbReference type="AlphaFoldDB" id="A0A1Y2C648"/>
<gene>
    <name evidence="1" type="ORF">BCR33DRAFT_718204</name>
</gene>
<dbReference type="Proteomes" id="UP000193642">
    <property type="component" value="Unassembled WGS sequence"/>
</dbReference>
<name>A0A1Y2C648_9FUNG</name>
<evidence type="ECO:0000313" key="2">
    <source>
        <dbReference type="Proteomes" id="UP000193642"/>
    </source>
</evidence>
<reference evidence="1 2" key="1">
    <citation type="submission" date="2016-07" db="EMBL/GenBank/DDBJ databases">
        <title>Pervasive Adenine N6-methylation of Active Genes in Fungi.</title>
        <authorList>
            <consortium name="DOE Joint Genome Institute"/>
            <person name="Mondo S.J."/>
            <person name="Dannebaum R.O."/>
            <person name="Kuo R.C."/>
            <person name="Labutti K."/>
            <person name="Haridas S."/>
            <person name="Kuo A."/>
            <person name="Salamov A."/>
            <person name="Ahrendt S.R."/>
            <person name="Lipzen A."/>
            <person name="Sullivan W."/>
            <person name="Andreopoulos W.B."/>
            <person name="Clum A."/>
            <person name="Lindquist E."/>
            <person name="Daum C."/>
            <person name="Ramamoorthy G.K."/>
            <person name="Gryganskyi A."/>
            <person name="Culley D."/>
            <person name="Magnuson J.K."/>
            <person name="James T.Y."/>
            <person name="O'Malley M.A."/>
            <person name="Stajich J.E."/>
            <person name="Spatafora J.W."/>
            <person name="Visel A."/>
            <person name="Grigoriev I.V."/>
        </authorList>
    </citation>
    <scope>NUCLEOTIDE SEQUENCE [LARGE SCALE GENOMIC DNA]</scope>
    <source>
        <strain evidence="1 2">JEL800</strain>
    </source>
</reference>
<proteinExistence type="predicted"/>
<sequence>MAGIVGGGGGVVVMGGAWDLRMYGCLCGFLGNVMGRSKFMRWVRDCGWCAWEAVEMRGVRRVLWIVL</sequence>
<evidence type="ECO:0000313" key="1">
    <source>
        <dbReference type="EMBL" id="ORY42509.1"/>
    </source>
</evidence>